<proteinExistence type="predicted"/>
<organism evidence="2 3">
    <name type="scientific">Dialister succinatiphilus YIT 11850</name>
    <dbReference type="NCBI Taxonomy" id="742743"/>
    <lineage>
        <taxon>Bacteria</taxon>
        <taxon>Bacillati</taxon>
        <taxon>Bacillota</taxon>
        <taxon>Negativicutes</taxon>
        <taxon>Veillonellales</taxon>
        <taxon>Veillonellaceae</taxon>
        <taxon>Dialister</taxon>
    </lineage>
</organism>
<feature type="compositionally biased region" description="Basic and acidic residues" evidence="1">
    <location>
        <begin position="148"/>
        <end position="162"/>
    </location>
</feature>
<gene>
    <name evidence="2" type="ORF">HMPREF9453_01560</name>
</gene>
<feature type="region of interest" description="Disordered" evidence="1">
    <location>
        <begin position="100"/>
        <end position="173"/>
    </location>
</feature>
<evidence type="ECO:0000256" key="1">
    <source>
        <dbReference type="SAM" id="MobiDB-lite"/>
    </source>
</evidence>
<reference evidence="2 3" key="1">
    <citation type="submission" date="2011-11" db="EMBL/GenBank/DDBJ databases">
        <title>The Genome Sequence of Dialister succinatiphilus YIT 11850.</title>
        <authorList>
            <consortium name="The Broad Institute Genome Sequencing Platform"/>
            <person name="Earl A."/>
            <person name="Ward D."/>
            <person name="Feldgarden M."/>
            <person name="Gevers D."/>
            <person name="Morotomi M."/>
            <person name="Young S.K."/>
            <person name="Zeng Q."/>
            <person name="Gargeya S."/>
            <person name="Fitzgerald M."/>
            <person name="Haas B."/>
            <person name="Abouelleil A."/>
            <person name="Alvarado L."/>
            <person name="Arachchi H.M."/>
            <person name="Berlin A."/>
            <person name="Brown A."/>
            <person name="Chapman S.B."/>
            <person name="Dunbar C."/>
            <person name="Gearin G."/>
            <person name="Goldberg J."/>
            <person name="Griggs A."/>
            <person name="Gujja S."/>
            <person name="Heiman D."/>
            <person name="Howarth C."/>
            <person name="Lui A."/>
            <person name="MacDonald P.J.P."/>
            <person name="Montmayeur A."/>
            <person name="Murphy C."/>
            <person name="Neiman D."/>
            <person name="Pearson M."/>
            <person name="Priest M."/>
            <person name="Roberts A."/>
            <person name="Saif S."/>
            <person name="Shea T."/>
            <person name="Sisk P."/>
            <person name="Stolte C."/>
            <person name="Sykes S."/>
            <person name="Wortman J."/>
            <person name="Nusbaum C."/>
            <person name="Birren B."/>
        </authorList>
    </citation>
    <scope>NUCLEOTIDE SEQUENCE [LARGE SCALE GENOMIC DNA]</scope>
    <source>
        <strain evidence="2 3">YIT 11850</strain>
    </source>
</reference>
<evidence type="ECO:0000313" key="3">
    <source>
        <dbReference type="Proteomes" id="UP000003277"/>
    </source>
</evidence>
<evidence type="ECO:0000313" key="2">
    <source>
        <dbReference type="EMBL" id="EHO62435.1"/>
    </source>
</evidence>
<name>H1D1S2_9FIRM</name>
<dbReference type="RefSeq" id="WP_008860054.1">
    <property type="nucleotide sequence ID" value="NZ_JH591188.1"/>
</dbReference>
<sequence>MGFFDKGHEKESPIGNLRAHIGTFMYFVKVGKSKFKHKGKVGEIFADMDNTQYLFQQATSGTMYDMKKKLDYTLWDAATHKYTEDIQKLKDELLKAVDEGEESGEFAEEKKVKEIEAEKAEEEKKADAEEEPGSWKAHIKGQMEEAEEKARKEAEEKEKEMETPAVETEEESLTEEDCRELWRIIQGLEREYKEMNSIADDWFSVHGKKTGCMAALAAMTLLPLGAVYGLYHLL</sequence>
<comment type="caution">
    <text evidence="2">The sequence shown here is derived from an EMBL/GenBank/DDBJ whole genome shotgun (WGS) entry which is preliminary data.</text>
</comment>
<dbReference type="AlphaFoldDB" id="H1D1S2"/>
<keyword evidence="3" id="KW-1185">Reference proteome</keyword>
<accession>H1D1S2</accession>
<dbReference type="STRING" id="742743.HMPREF9453_01560"/>
<feature type="compositionally biased region" description="Basic and acidic residues" evidence="1">
    <location>
        <begin position="107"/>
        <end position="127"/>
    </location>
</feature>
<dbReference type="Proteomes" id="UP000003277">
    <property type="component" value="Unassembled WGS sequence"/>
</dbReference>
<dbReference type="EMBL" id="ADLT01000052">
    <property type="protein sequence ID" value="EHO62435.1"/>
    <property type="molecule type" value="Genomic_DNA"/>
</dbReference>
<dbReference type="PATRIC" id="fig|742743.3.peg.1591"/>
<dbReference type="HOGENOM" id="CLU_1183527_0_0_9"/>
<dbReference type="OrthoDB" id="1633812at2"/>
<protein>
    <submittedName>
        <fullName evidence="2">Uncharacterized protein</fullName>
    </submittedName>
</protein>